<dbReference type="Proteomes" id="UP000655588">
    <property type="component" value="Unassembled WGS sequence"/>
</dbReference>
<organism evidence="1 2">
    <name type="scientific">Frieseomelitta varia</name>
    <dbReference type="NCBI Taxonomy" id="561572"/>
    <lineage>
        <taxon>Eukaryota</taxon>
        <taxon>Metazoa</taxon>
        <taxon>Ecdysozoa</taxon>
        <taxon>Arthropoda</taxon>
        <taxon>Hexapoda</taxon>
        <taxon>Insecta</taxon>
        <taxon>Pterygota</taxon>
        <taxon>Neoptera</taxon>
        <taxon>Endopterygota</taxon>
        <taxon>Hymenoptera</taxon>
        <taxon>Apocrita</taxon>
        <taxon>Aculeata</taxon>
        <taxon>Apoidea</taxon>
        <taxon>Anthophila</taxon>
        <taxon>Apidae</taxon>
        <taxon>Frieseomelitta</taxon>
    </lineage>
</organism>
<name>A0A833W1V9_9HYME</name>
<dbReference type="AlphaFoldDB" id="A0A833W1V9"/>
<gene>
    <name evidence="1" type="ORF">E2986_13696</name>
</gene>
<reference evidence="1" key="1">
    <citation type="submission" date="2019-11" db="EMBL/GenBank/DDBJ databases">
        <title>The nuclear and mitochondrial genomes of Frieseomelitta varia - a highly eusocial stingless bee (Meliponini) with a permanently sterile worker caste.</title>
        <authorList>
            <person name="Freitas F.C.P."/>
            <person name="Lourenco A.P."/>
            <person name="Nunes F.M.F."/>
            <person name="Paschoal A.R."/>
            <person name="Abreu F.C.P."/>
            <person name="Barbin F.O."/>
            <person name="Bataglia L."/>
            <person name="Cardoso-Junior C.A.M."/>
            <person name="Cervoni M.S."/>
            <person name="Silva S.R."/>
            <person name="Dalarmi F."/>
            <person name="Del Lama M.A."/>
            <person name="Depintor T.S."/>
            <person name="Ferreira K.M."/>
            <person name="Goria P.S."/>
            <person name="Jaskot M.C."/>
            <person name="Lago D.C."/>
            <person name="Luna-Lucena D."/>
            <person name="Moda L.M."/>
            <person name="Nascimento L."/>
            <person name="Pedrino M."/>
            <person name="Rabico F.O."/>
            <person name="Sanches F.C."/>
            <person name="Santos D.E."/>
            <person name="Santos C.G."/>
            <person name="Vieira J."/>
            <person name="Lopes T.F."/>
            <person name="Barchuk A.R."/>
            <person name="Hartfelder K."/>
            <person name="Simoes Z.L.P."/>
            <person name="Bitondi M.M.G."/>
            <person name="Pinheiro D.G."/>
        </authorList>
    </citation>
    <scope>NUCLEOTIDE SEQUENCE</scope>
    <source>
        <strain evidence="1">USP_RPSP 00005682</strain>
        <tissue evidence="1">Whole individual</tissue>
    </source>
</reference>
<accession>A0A833W1V9</accession>
<proteinExistence type="predicted"/>
<protein>
    <submittedName>
        <fullName evidence="1">Uncharacterized protein</fullName>
    </submittedName>
</protein>
<evidence type="ECO:0000313" key="1">
    <source>
        <dbReference type="EMBL" id="KAF3421242.1"/>
    </source>
</evidence>
<dbReference type="EMBL" id="WNWW01000878">
    <property type="protein sequence ID" value="KAF3421242.1"/>
    <property type="molecule type" value="Genomic_DNA"/>
</dbReference>
<evidence type="ECO:0000313" key="2">
    <source>
        <dbReference type="Proteomes" id="UP000655588"/>
    </source>
</evidence>
<sequence>MIKLALLQDVHEPCNFLSLQLSFLLSIYSPFLKLSLNRGCSSLIIHNKRKIIPGV</sequence>
<keyword evidence="2" id="KW-1185">Reference proteome</keyword>
<comment type="caution">
    <text evidence="1">The sequence shown here is derived from an EMBL/GenBank/DDBJ whole genome shotgun (WGS) entry which is preliminary data.</text>
</comment>